<proteinExistence type="predicted"/>
<evidence type="ECO:0000259" key="1">
    <source>
        <dbReference type="PROSITE" id="PS51707"/>
    </source>
</evidence>
<comment type="caution">
    <text evidence="3">The sequence shown here is derived from an EMBL/GenBank/DDBJ whole genome shotgun (WGS) entry which is preliminary data.</text>
</comment>
<dbReference type="EMBL" id="JBHRTD010000006">
    <property type="protein sequence ID" value="MFC3137206.1"/>
    <property type="molecule type" value="Genomic_DNA"/>
</dbReference>
<accession>A0ABV7G9Q1</accession>
<dbReference type="SMART" id="SM01118">
    <property type="entry name" value="CYTH"/>
    <property type="match status" value="1"/>
</dbReference>
<organism evidence="3 4">
    <name type="scientific">Shewanella submarina</name>
    <dbReference type="NCBI Taxonomy" id="2016376"/>
    <lineage>
        <taxon>Bacteria</taxon>
        <taxon>Pseudomonadati</taxon>
        <taxon>Pseudomonadota</taxon>
        <taxon>Gammaproteobacteria</taxon>
        <taxon>Alteromonadales</taxon>
        <taxon>Shewanellaceae</taxon>
        <taxon>Shewanella</taxon>
    </lineage>
</organism>
<protein>
    <submittedName>
        <fullName evidence="3">Inorganic triphosphatase</fullName>
    </submittedName>
</protein>
<dbReference type="Gene3D" id="2.40.320.10">
    <property type="entry name" value="Hypothetical Protein Pfu-838710-001"/>
    <property type="match status" value="1"/>
</dbReference>
<keyword evidence="4" id="KW-1185">Reference proteome</keyword>
<dbReference type="InterPro" id="IPR033469">
    <property type="entry name" value="CYTH-like_dom_sf"/>
</dbReference>
<dbReference type="Pfam" id="PF01928">
    <property type="entry name" value="CYTH"/>
    <property type="match status" value="1"/>
</dbReference>
<gene>
    <name evidence="3" type="ORF">ACFOE0_03285</name>
</gene>
<dbReference type="Proteomes" id="UP001595621">
    <property type="component" value="Unassembled WGS sequence"/>
</dbReference>
<dbReference type="RefSeq" id="WP_248935473.1">
    <property type="nucleotide sequence ID" value="NZ_JAKILF010000002.1"/>
</dbReference>
<dbReference type="CDD" id="cd07756">
    <property type="entry name" value="CYTH-like_Pase_CHAD"/>
    <property type="match status" value="1"/>
</dbReference>
<evidence type="ECO:0000313" key="4">
    <source>
        <dbReference type="Proteomes" id="UP001595621"/>
    </source>
</evidence>
<dbReference type="PROSITE" id="PS51707">
    <property type="entry name" value="CYTH"/>
    <property type="match status" value="1"/>
</dbReference>
<reference evidence="4" key="1">
    <citation type="journal article" date="2019" name="Int. J. Syst. Evol. Microbiol.">
        <title>The Global Catalogue of Microorganisms (GCM) 10K type strain sequencing project: providing services to taxonomists for standard genome sequencing and annotation.</title>
        <authorList>
            <consortium name="The Broad Institute Genomics Platform"/>
            <consortium name="The Broad Institute Genome Sequencing Center for Infectious Disease"/>
            <person name="Wu L."/>
            <person name="Ma J."/>
        </authorList>
    </citation>
    <scope>NUCLEOTIDE SEQUENCE [LARGE SCALE GENOMIC DNA]</scope>
    <source>
        <strain evidence="4">KCTC 52277</strain>
    </source>
</reference>
<feature type="domain" description="CYTH" evidence="1">
    <location>
        <begin position="2"/>
        <end position="203"/>
    </location>
</feature>
<dbReference type="PANTHER" id="PTHR39569">
    <property type="entry name" value="INORGANIC TRIPHOSPHATASE"/>
    <property type="match status" value="1"/>
</dbReference>
<dbReference type="SUPFAM" id="SSF55154">
    <property type="entry name" value="CYTH-like phosphatases"/>
    <property type="match status" value="1"/>
</dbReference>
<sequence length="492" mass="55484">MAAEIELKLFLDLADLQTLTKNLSNLEHSELLPTKQLTNRYFDTRDLQLRRWDMGLRVRGEGDHREQTIKTAGRVAGGIHSRPEYNIDIEADTPTLSLFPDEIWPVDADIAAVQDELYCLFDTNFTRQLWHVYVGNSMVEIALDTGTIVASGQQEDICELEFELLAGEVSALIELATTVSGWIPVRLGKASKAQRGYRLASQSSPLSLEALKYVELTRDSDINIAVQTLLETCVERWQLLEQMIAESAHVPLQCVELWQRLRSIIRLQRLTLQQFGLWEEGYDSGFELLEANLGFVDKAQYAAGIIEECLATKHEQSEAFEAKAAAELNGFDFAAKLHALQQMPQYGQLQLAMVRLLLDLQKGLVVLPQVSLKAMADKMQEASWQSILELMPPTHSLSDTDYLSAVEQLDEAILVGFAYGELYDAQSRDSFRAPWSDLVNGIRTLGSYNLLGEYSNQLELDLSDWLANKKDSLLLALDFSRKSAQAMTPYWR</sequence>
<dbReference type="InterPro" id="IPR007899">
    <property type="entry name" value="CHAD_dom"/>
</dbReference>
<dbReference type="InterPro" id="IPR023577">
    <property type="entry name" value="CYTH_domain"/>
</dbReference>
<dbReference type="PROSITE" id="PS51708">
    <property type="entry name" value="CHAD"/>
    <property type="match status" value="1"/>
</dbReference>
<name>A0ABV7G9Q1_9GAMM</name>
<feature type="domain" description="CHAD" evidence="2">
    <location>
        <begin position="219"/>
        <end position="470"/>
    </location>
</feature>
<dbReference type="PANTHER" id="PTHR39569:SF1">
    <property type="entry name" value="INORGANIC TRIPHOSPHATASE"/>
    <property type="match status" value="1"/>
</dbReference>
<evidence type="ECO:0000313" key="3">
    <source>
        <dbReference type="EMBL" id="MFC3137206.1"/>
    </source>
</evidence>
<dbReference type="InterPro" id="IPR039013">
    <property type="entry name" value="YgiF"/>
</dbReference>
<evidence type="ECO:0000259" key="2">
    <source>
        <dbReference type="PROSITE" id="PS51708"/>
    </source>
</evidence>